<gene>
    <name evidence="2" type="ORF">TNS_ORF209</name>
</gene>
<evidence type="ECO:0000259" key="1">
    <source>
        <dbReference type="Pfam" id="PF19194"/>
    </source>
</evidence>
<name>V9SGN2_9VIRU</name>
<organism evidence="2 3">
    <name type="scientific">Tunisvirus fontaine2</name>
    <dbReference type="NCBI Taxonomy" id="1421067"/>
    <lineage>
        <taxon>Viruses</taxon>
        <taxon>Varidnaviria</taxon>
        <taxon>Bamfordvirae</taxon>
        <taxon>Nucleocytoviricota</taxon>
        <taxon>Megaviricetes</taxon>
        <taxon>Pimascovirales</taxon>
        <taxon>Pimascovirales incertae sedis</taxon>
        <taxon>Marseilleviridae</taxon>
        <taxon>Losannavirus</taxon>
        <taxon>Losannavirus tunisense</taxon>
    </lineage>
</organism>
<evidence type="ECO:0000313" key="2">
    <source>
        <dbReference type="EMBL" id="AHC54927.1"/>
    </source>
</evidence>
<reference evidence="2 3" key="1">
    <citation type="journal article" date="2014" name="Arch. Virol.">
        <title>Complete genome sequence of Tunisvirus, a new member of the proposed family Marseilleviridae.</title>
        <authorList>
            <person name="Aherfi S."/>
            <person name="Boughalmi M."/>
            <person name="Pagnier I."/>
            <person name="Fournous G."/>
            <person name="La Scola B."/>
            <person name="Raoult D."/>
            <person name="Colson P."/>
        </authorList>
    </citation>
    <scope>NUCLEOTIDE SEQUENCE [LARGE SCALE GENOMIC DNA]</scope>
    <source>
        <strain evidence="2 3">U484</strain>
    </source>
</reference>
<dbReference type="InterPro" id="IPR043807">
    <property type="entry name" value="DUF5869"/>
</dbReference>
<keyword evidence="3" id="KW-1185">Reference proteome</keyword>
<proteinExistence type="predicted"/>
<sequence>MQKLSEWPIEWKKILLCTKHWQYNGQCEVWHKTTPLFEFYSKEEEWVLASHHFNVTTFGPQEVPLMPVMYGFRENVVFQLEKGGHWFVLSDGKTNSSCCSTCDGKTQTSCDLTECFSLHDMVWSVMNDHERRILDIDDNYSSFPEFRKSITKTQLKKKLFR</sequence>
<dbReference type="Pfam" id="PF19194">
    <property type="entry name" value="DUF5869"/>
    <property type="match status" value="1"/>
</dbReference>
<evidence type="ECO:0000313" key="3">
    <source>
        <dbReference type="Proteomes" id="UP000232615"/>
    </source>
</evidence>
<feature type="domain" description="DUF5869" evidence="1">
    <location>
        <begin position="2"/>
        <end position="160"/>
    </location>
</feature>
<dbReference type="EMBL" id="KF483846">
    <property type="protein sequence ID" value="AHC54927.1"/>
    <property type="molecule type" value="Genomic_DNA"/>
</dbReference>
<accession>V9SGN2</accession>
<dbReference type="Proteomes" id="UP000232615">
    <property type="component" value="Segment"/>
</dbReference>
<protein>
    <recommendedName>
        <fullName evidence="1">DUF5869 domain-containing protein</fullName>
    </recommendedName>
</protein>